<accession>A0A5E4QYF9</accession>
<dbReference type="AlphaFoldDB" id="A0A5E4QYF9"/>
<dbReference type="Proteomes" id="UP000324832">
    <property type="component" value="Unassembled WGS sequence"/>
</dbReference>
<organism evidence="1 2">
    <name type="scientific">Leptidea sinapis</name>
    <dbReference type="NCBI Taxonomy" id="189913"/>
    <lineage>
        <taxon>Eukaryota</taxon>
        <taxon>Metazoa</taxon>
        <taxon>Ecdysozoa</taxon>
        <taxon>Arthropoda</taxon>
        <taxon>Hexapoda</taxon>
        <taxon>Insecta</taxon>
        <taxon>Pterygota</taxon>
        <taxon>Neoptera</taxon>
        <taxon>Endopterygota</taxon>
        <taxon>Lepidoptera</taxon>
        <taxon>Glossata</taxon>
        <taxon>Ditrysia</taxon>
        <taxon>Papilionoidea</taxon>
        <taxon>Pieridae</taxon>
        <taxon>Dismorphiinae</taxon>
        <taxon>Leptidea</taxon>
    </lineage>
</organism>
<protein>
    <submittedName>
        <fullName evidence="1">Uncharacterized protein</fullName>
    </submittedName>
</protein>
<name>A0A5E4QYF9_9NEOP</name>
<gene>
    <name evidence="1" type="ORF">LSINAPIS_LOCUS12838</name>
</gene>
<evidence type="ECO:0000313" key="1">
    <source>
        <dbReference type="EMBL" id="VVD02671.1"/>
    </source>
</evidence>
<evidence type="ECO:0000313" key="2">
    <source>
        <dbReference type="Proteomes" id="UP000324832"/>
    </source>
</evidence>
<sequence length="80" mass="9431">MIIDQKYGRFTMVDLLEILDVLQQRRPSTNPVPGSDSISAIQLSMTTLKEQRVRKNNDAEEYFRTRGLRRFIVRRSFTLL</sequence>
<proteinExistence type="predicted"/>
<reference evidence="1 2" key="1">
    <citation type="submission" date="2017-07" db="EMBL/GenBank/DDBJ databases">
        <authorList>
            <person name="Talla V."/>
            <person name="Backstrom N."/>
        </authorList>
    </citation>
    <scope>NUCLEOTIDE SEQUENCE [LARGE SCALE GENOMIC DNA]</scope>
</reference>
<keyword evidence="2" id="KW-1185">Reference proteome</keyword>
<dbReference type="EMBL" id="FZQP02006221">
    <property type="protein sequence ID" value="VVD02671.1"/>
    <property type="molecule type" value="Genomic_DNA"/>
</dbReference>